<evidence type="ECO:0000313" key="4">
    <source>
        <dbReference type="EMBL" id="TGJ80213.1"/>
    </source>
</evidence>
<dbReference type="InterPro" id="IPR056884">
    <property type="entry name" value="NPHP3-like_N"/>
</dbReference>
<feature type="domain" description="DUF7791" evidence="3">
    <location>
        <begin position="556"/>
        <end position="693"/>
    </location>
</feature>
<dbReference type="PANTHER" id="PTHR10039:SF5">
    <property type="entry name" value="NACHT DOMAIN-CONTAINING PROTEIN"/>
    <property type="match status" value="1"/>
</dbReference>
<evidence type="ECO:0000313" key="5">
    <source>
        <dbReference type="Proteomes" id="UP000297716"/>
    </source>
</evidence>
<organism evidence="4 5">
    <name type="scientific">Xylaria hypoxylon</name>
    <dbReference type="NCBI Taxonomy" id="37992"/>
    <lineage>
        <taxon>Eukaryota</taxon>
        <taxon>Fungi</taxon>
        <taxon>Dikarya</taxon>
        <taxon>Ascomycota</taxon>
        <taxon>Pezizomycotina</taxon>
        <taxon>Sordariomycetes</taxon>
        <taxon>Xylariomycetidae</taxon>
        <taxon>Xylariales</taxon>
        <taxon>Xylariaceae</taxon>
        <taxon>Xylaria</taxon>
    </lineage>
</organism>
<reference evidence="4 5" key="1">
    <citation type="submission" date="2019-03" db="EMBL/GenBank/DDBJ databases">
        <title>Draft genome sequence of Xylaria hypoxylon DSM 108379, a ubiquitous saprotrophic-parasitic fungi on hardwood.</title>
        <authorList>
            <person name="Buettner E."/>
            <person name="Leonhardt S."/>
            <person name="Gebauer A.M."/>
            <person name="Liers C."/>
            <person name="Hofrichter M."/>
            <person name="Kellner H."/>
        </authorList>
    </citation>
    <scope>NUCLEOTIDE SEQUENCE [LARGE SCALE GENOMIC DNA]</scope>
    <source>
        <strain evidence="4 5">DSM 108379</strain>
    </source>
</reference>
<dbReference type="InterPro" id="IPR056693">
    <property type="entry name" value="DUF7791"/>
</dbReference>
<sequence>MEALAAVSLAGNILGFIDFAWKLLATTHTIYHSVSDSTPENRVLDVIARDVESHCENLLTHDASPQLNAVAKESREIAKELQSQIEKIRGKSKGSRWGSFMTALHGVMNKGEISALVERLSNLNKRITTHLLQSMVTQQNTLSQKFDDIEIRIDGSSVMLDEFKASLRRDLEKAAGATRDREAEVTQKLNQCIELLKKWEENGTTQFEAALTSENRVFSPLIEARNDFILYYALQGTRDNLVLHYQITKTLEFDDMWSREGQIDEAHAETFKWVLHEPEKDVSFVQWLENGNSTYWIQGKPGAGKSTLMKYICQQAKTYQYLERWAQGNSLITARYFSWFAGTDLQRSQEGLLRSLLFHVFTKNPRSIRDLDKAEYGMVKNDLRTGLRSVKTLMRLLRRLVEETPTMRYCFFIDGLDEFIDPHADLIEMINSLAKYKNLKLCVSNRPLSHFTDAYGNDPEAQLKVENLTLTDIQSFVADKLNANKPFQTKVIDNPWYQTLMTQPVEKSNGVFLWVVLIVRSLLEGLTNGDSTETLELRFAEFPEDLGESLAYILESVEERYKREAAEAFRIALVCEDAMPLLLFSALFEKFEMKNKLEWPLKFQYQPHSRKQILDRHRDARRRLDARCKGLLEVVELPRDPSTDAVFTVSWLHRCVKEFLKRTEEIEKILRVKMKDGTNARLLICGAYLRVTKWLPDFDEDYIMSYTFDRSVIHPFCTMADKLYRYEPDPLGVSATESDVQMLHAIISQLEITLQERWPTYNWRLMYMALDLDWKEYIEYRMDADSSIMARVGGNLLAYTLGVKGHDPNLAHMKMLLDHGANPNEQLRAGGTQTPWTAALTKYMWMEGRRRKFAKDCDSAEEGDLAEQHMLAAERDLVKIAGAIKLLAAHGADPNASIRDRYLDDIEVGITARELVEKHLLHPDLEDIRWATTEAMPEVTAETTPEVYFNVWFLLWLVWLRGWMDWAVGSKTKQN</sequence>
<feature type="domain" description="Nephrocystin 3-like N-terminal" evidence="2">
    <location>
        <begin position="270"/>
        <end position="446"/>
    </location>
</feature>
<dbReference type="Proteomes" id="UP000297716">
    <property type="component" value="Unassembled WGS sequence"/>
</dbReference>
<evidence type="ECO:0000259" key="3">
    <source>
        <dbReference type="Pfam" id="PF25053"/>
    </source>
</evidence>
<keyword evidence="5" id="KW-1185">Reference proteome</keyword>
<dbReference type="InterPro" id="IPR027417">
    <property type="entry name" value="P-loop_NTPase"/>
</dbReference>
<evidence type="ECO:0000259" key="2">
    <source>
        <dbReference type="Pfam" id="PF24883"/>
    </source>
</evidence>
<name>A0A4Z0YNN5_9PEZI</name>
<dbReference type="EMBL" id="SKBN01000234">
    <property type="protein sequence ID" value="TGJ80213.1"/>
    <property type="molecule type" value="Genomic_DNA"/>
</dbReference>
<dbReference type="Pfam" id="PF25053">
    <property type="entry name" value="DUF7791"/>
    <property type="match status" value="1"/>
</dbReference>
<evidence type="ECO:0000256" key="1">
    <source>
        <dbReference type="ARBA" id="ARBA00022737"/>
    </source>
</evidence>
<dbReference type="OrthoDB" id="443402at2759"/>
<dbReference type="Pfam" id="PF24883">
    <property type="entry name" value="NPHP3_N"/>
    <property type="match status" value="1"/>
</dbReference>
<protein>
    <submittedName>
        <fullName evidence="4">Uncharacterized protein</fullName>
    </submittedName>
</protein>
<gene>
    <name evidence="4" type="ORF">E0Z10_g8538</name>
</gene>
<keyword evidence="1" id="KW-0677">Repeat</keyword>
<proteinExistence type="predicted"/>
<accession>A0A4Z0YNN5</accession>
<dbReference type="SUPFAM" id="SSF52540">
    <property type="entry name" value="P-loop containing nucleoside triphosphate hydrolases"/>
    <property type="match status" value="1"/>
</dbReference>
<dbReference type="PANTHER" id="PTHR10039">
    <property type="entry name" value="AMELOGENIN"/>
    <property type="match status" value="1"/>
</dbReference>
<comment type="caution">
    <text evidence="4">The sequence shown here is derived from an EMBL/GenBank/DDBJ whole genome shotgun (WGS) entry which is preliminary data.</text>
</comment>
<dbReference type="STRING" id="37992.A0A4Z0YNN5"/>
<dbReference type="AlphaFoldDB" id="A0A4Z0YNN5"/>
<dbReference type="Gene3D" id="3.40.50.300">
    <property type="entry name" value="P-loop containing nucleotide triphosphate hydrolases"/>
    <property type="match status" value="1"/>
</dbReference>